<gene>
    <name evidence="5" type="primary">g6283</name>
    <name evidence="5" type="ORF">EsDP_00006283</name>
</gene>
<dbReference type="SUPFAM" id="SSF54928">
    <property type="entry name" value="RNA-binding domain, RBD"/>
    <property type="match status" value="1"/>
</dbReference>
<evidence type="ECO:0000256" key="3">
    <source>
        <dbReference type="SAM" id="MobiDB-lite"/>
    </source>
</evidence>
<dbReference type="Proteomes" id="UP001562357">
    <property type="component" value="Unassembled WGS sequence"/>
</dbReference>
<dbReference type="Gene3D" id="3.30.70.330">
    <property type="match status" value="2"/>
</dbReference>
<evidence type="ECO:0000313" key="6">
    <source>
        <dbReference type="Proteomes" id="UP001562357"/>
    </source>
</evidence>
<evidence type="ECO:0000259" key="4">
    <source>
        <dbReference type="PROSITE" id="PS50102"/>
    </source>
</evidence>
<feature type="compositionally biased region" description="Basic and acidic residues" evidence="3">
    <location>
        <begin position="112"/>
        <end position="126"/>
    </location>
</feature>
<dbReference type="SMART" id="SM00360">
    <property type="entry name" value="RRM"/>
    <property type="match status" value="2"/>
</dbReference>
<feature type="domain" description="RRM" evidence="4">
    <location>
        <begin position="8"/>
        <end position="87"/>
    </location>
</feature>
<dbReference type="EMBL" id="BAAFGZ010000348">
    <property type="protein sequence ID" value="GAB0138036.1"/>
    <property type="molecule type" value="Genomic_DNA"/>
</dbReference>
<evidence type="ECO:0000313" key="5">
    <source>
        <dbReference type="EMBL" id="GAB0138036.1"/>
    </source>
</evidence>
<name>A0ABQ0CX75_9HYPO</name>
<dbReference type="CDD" id="cd12246">
    <property type="entry name" value="RRM1_U1A_like"/>
    <property type="match status" value="1"/>
</dbReference>
<dbReference type="CDD" id="cd12247">
    <property type="entry name" value="RRM2_U1A_like"/>
    <property type="match status" value="1"/>
</dbReference>
<feature type="domain" description="RRM" evidence="4">
    <location>
        <begin position="169"/>
        <end position="242"/>
    </location>
</feature>
<sequence length="242" mass="27059">MASNLPISTVYVQNLEERIKTQQLSETLKTIFSEFGTIIDIVAKKNLRAKGQAFIVYDNPTSATDAIDELQGFELFDKPMRLSLAKTRSDKLVEINSSPEAFASHKRNRIAEKDKRMATEAADNERRSKRGSGQVTDSRLSKLSKPTGLKSTGPTASQVVPDEYLPPNKILFLQQIPEEYDVDTLGAIFSRFEGFREIRFVPGRRGIAFVEYDAEQGAIAAKESTSAMRLGESSLKVTYQRQ</sequence>
<dbReference type="InterPro" id="IPR035979">
    <property type="entry name" value="RBD_domain_sf"/>
</dbReference>
<accession>A0ABQ0CX75</accession>
<feature type="compositionally biased region" description="Polar residues" evidence="3">
    <location>
        <begin position="149"/>
        <end position="158"/>
    </location>
</feature>
<reference evidence="6" key="1">
    <citation type="submission" date="2024-06" db="EMBL/GenBank/DDBJ databases">
        <title>Draft Genome Sequences of Epichloe bromicola Strains Isolated from Elymus ciliaris.</title>
        <authorList>
            <consortium name="Epichloe bromicola genome sequencing consortium"/>
            <person name="Miura A."/>
            <person name="Imano S."/>
            <person name="Ashida A."/>
            <person name="Sato I."/>
            <person name="Chiba S."/>
            <person name="Tanaka A."/>
            <person name="Camagna M."/>
            <person name="Takemoto D."/>
        </authorList>
    </citation>
    <scope>NUCLEOTIDE SEQUENCE [LARGE SCALE GENOMIC DNA]</scope>
    <source>
        <strain evidence="6">DP</strain>
    </source>
</reference>
<dbReference type="PANTHER" id="PTHR10501">
    <property type="entry name" value="U1 SMALL NUCLEAR RIBONUCLEOPROTEIN A/U2 SMALL NUCLEAR RIBONUCLEOPROTEIN B"/>
    <property type="match status" value="1"/>
</dbReference>
<dbReference type="InterPro" id="IPR012677">
    <property type="entry name" value="Nucleotide-bd_a/b_plait_sf"/>
</dbReference>
<evidence type="ECO:0000256" key="1">
    <source>
        <dbReference type="ARBA" id="ARBA00022884"/>
    </source>
</evidence>
<proteinExistence type="predicted"/>
<protein>
    <recommendedName>
        <fullName evidence="4">RRM domain-containing protein</fullName>
    </recommendedName>
</protein>
<comment type="caution">
    <text evidence="5">The sequence shown here is derived from an EMBL/GenBank/DDBJ whole genome shotgun (WGS) entry which is preliminary data.</text>
</comment>
<evidence type="ECO:0000256" key="2">
    <source>
        <dbReference type="PROSITE-ProRule" id="PRU00176"/>
    </source>
</evidence>
<feature type="region of interest" description="Disordered" evidence="3">
    <location>
        <begin position="112"/>
        <end position="158"/>
    </location>
</feature>
<keyword evidence="1 2" id="KW-0694">RNA-binding</keyword>
<keyword evidence="6" id="KW-1185">Reference proteome</keyword>
<organism evidence="5 6">
    <name type="scientific">Epichloe bromicola</name>
    <dbReference type="NCBI Taxonomy" id="79588"/>
    <lineage>
        <taxon>Eukaryota</taxon>
        <taxon>Fungi</taxon>
        <taxon>Dikarya</taxon>
        <taxon>Ascomycota</taxon>
        <taxon>Pezizomycotina</taxon>
        <taxon>Sordariomycetes</taxon>
        <taxon>Hypocreomycetidae</taxon>
        <taxon>Hypocreales</taxon>
        <taxon>Clavicipitaceae</taxon>
        <taxon>Epichloe</taxon>
    </lineage>
</organism>
<dbReference type="Pfam" id="PF00076">
    <property type="entry name" value="RRM_1"/>
    <property type="match status" value="2"/>
</dbReference>
<dbReference type="InterPro" id="IPR000504">
    <property type="entry name" value="RRM_dom"/>
</dbReference>
<dbReference type="PROSITE" id="PS50102">
    <property type="entry name" value="RRM"/>
    <property type="match status" value="2"/>
</dbReference>